<evidence type="ECO:0000313" key="8">
    <source>
        <dbReference type="Proteomes" id="UP001222087"/>
    </source>
</evidence>
<evidence type="ECO:0000256" key="2">
    <source>
        <dbReference type="ARBA" id="ARBA00022840"/>
    </source>
</evidence>
<accession>A0ABY8AR59</accession>
<dbReference type="PANTHER" id="PTHR19327:SF0">
    <property type="entry name" value="GOLGIN SUBFAMILY A MEMBER 4"/>
    <property type="match status" value="1"/>
</dbReference>
<protein>
    <recommendedName>
        <fullName evidence="6">Protein kinase domain-containing protein</fullName>
    </recommendedName>
</protein>
<evidence type="ECO:0000256" key="1">
    <source>
        <dbReference type="ARBA" id="ARBA00022741"/>
    </source>
</evidence>
<dbReference type="RefSeq" id="WP_275088989.1">
    <property type="nucleotide sequence ID" value="NZ_CP119078.1"/>
</dbReference>
<feature type="region of interest" description="Disordered" evidence="5">
    <location>
        <begin position="1999"/>
        <end position="2024"/>
    </location>
</feature>
<feature type="region of interest" description="Disordered" evidence="5">
    <location>
        <begin position="2669"/>
        <end position="2701"/>
    </location>
</feature>
<dbReference type="PROSITE" id="PS50011">
    <property type="entry name" value="PROTEIN_KINASE_DOM"/>
    <property type="match status" value="1"/>
</dbReference>
<evidence type="ECO:0000313" key="7">
    <source>
        <dbReference type="EMBL" id="WED43175.1"/>
    </source>
</evidence>
<dbReference type="InterPro" id="IPR017441">
    <property type="entry name" value="Protein_kinase_ATP_BS"/>
</dbReference>
<reference evidence="7 8" key="1">
    <citation type="submission" date="2023-02" db="EMBL/GenBank/DDBJ databases">
        <title>Genome Sequence of L. cardiaca H63T.</title>
        <authorList>
            <person name="Lopez A.E."/>
            <person name="Cianciotto N.P."/>
        </authorList>
    </citation>
    <scope>NUCLEOTIDE SEQUENCE [LARGE SCALE GENOMIC DNA]</scope>
    <source>
        <strain evidence="7 8">H63</strain>
    </source>
</reference>
<dbReference type="PROSITE" id="PS00107">
    <property type="entry name" value="PROTEIN_KINASE_ATP"/>
    <property type="match status" value="1"/>
</dbReference>
<keyword evidence="1 3" id="KW-0547">Nucleotide-binding</keyword>
<organism evidence="7 8">
    <name type="scientific">Legionella cardiaca</name>
    <dbReference type="NCBI Taxonomy" id="1071983"/>
    <lineage>
        <taxon>Bacteria</taxon>
        <taxon>Pseudomonadati</taxon>
        <taxon>Pseudomonadota</taxon>
        <taxon>Gammaproteobacteria</taxon>
        <taxon>Legionellales</taxon>
        <taxon>Legionellaceae</taxon>
        <taxon>Legionella</taxon>
    </lineage>
</organism>
<evidence type="ECO:0000256" key="5">
    <source>
        <dbReference type="SAM" id="MobiDB-lite"/>
    </source>
</evidence>
<proteinExistence type="predicted"/>
<evidence type="ECO:0000256" key="4">
    <source>
        <dbReference type="SAM" id="Coils"/>
    </source>
</evidence>
<feature type="binding site" evidence="3">
    <location>
        <position position="838"/>
    </location>
    <ligand>
        <name>ATP</name>
        <dbReference type="ChEBI" id="CHEBI:30616"/>
    </ligand>
</feature>
<feature type="region of interest" description="Disordered" evidence="5">
    <location>
        <begin position="2875"/>
        <end position="3118"/>
    </location>
</feature>
<feature type="compositionally biased region" description="Basic and acidic residues" evidence="5">
    <location>
        <begin position="2882"/>
        <end position="2904"/>
    </location>
</feature>
<keyword evidence="2 3" id="KW-0067">ATP-binding</keyword>
<feature type="domain" description="Protein kinase" evidence="6">
    <location>
        <begin position="800"/>
        <end position="1203"/>
    </location>
</feature>
<feature type="coiled-coil region" evidence="4">
    <location>
        <begin position="1371"/>
        <end position="1517"/>
    </location>
</feature>
<dbReference type="InterPro" id="IPR011009">
    <property type="entry name" value="Kinase-like_dom_sf"/>
</dbReference>
<sequence length="3656" mass="419755">MVYCKKFISGINAINFSEESSQSLKHALFSFAYQALQHEQEVIRHQLKLMPNPEEIKDNEVARMQLKIYLDKQEEINRQIEKQLEDLKERASQESFDLGAKIVIDDNFIRDFAKNFRNIRHLSDVLSDAPDVIKKEQTRLYAEILFTLDQRGQESQLRTLSLNIESMIEQALQIYKEHTNSDSRNQAQKLVQMGIYEIIRLECEKATLTAHPSSYEQYRDFLLGLAASLPDVGDSTVIDNLSQYRSTITGKSIADLLTEVEDKFKIRPDDSWREQNKINAFSAKKALFHKLRFGQDDRREFAKRVQSNMVRDLFWGRNIRDTELFTKRGVSDKIFTGLVEQHFLKTTKYFTAPEHRWNEFPLAERRLATAIDAVRVKRANTFAIGDNTKVKGPDLEKMQAAVKKEFDDKFSMPTVTVNNGIIHIDFYYASISANELTKKILEAKGLGYEINSLLGSMRAKAHESALSFVTANSLQGKTLEDIKEQVKTLKIPTQIPDEKARQAYFSQLSKLEEAFKKEKLKATLESLELEPSDEILLRKLLELYSIAPIKTVTDSQAIIEAFSEIDTNNFNKALKIDGLEIAINNAYENLAHLASVPPHAITIAEKARILFSEERKEKKAALEKAFKADSAFKTKVQEISQIFLDEYLSAGIVATLGLVKEDEARLKHDIEEMATEVVRLLSRSQEAAPALEPQEEADYFSAIQQIAGALDGLNLKMNEVQFKIPHSWQPPQKIMVLDNKGHKYEVSIELKGAKLPYSLIKPPGDSEFIFSYGGTRGILAPFAGLDQAYAGKDNLKRRLFTHSRLLGIGQYGAVKEVEDFLSGLNRVVKKGYVKSPFKDTSVDNLRTLQIYARTDRQYRIENDILQTLSKALKTAQSATTWLEQDKERYEGILYAEDTIPLQYKTLTERAKGETFADAANKILGDYDKTKAAYHNPTKRKEKDWSGLTDMLALAQALTEEAAKLEELGFSHNDIKPENFLFKQNADGSYQIKYIDWATGGFKQQYTGDKRDLQEVFAEVFVGSAHDLKFEDGVYYGADGRFVKEERGQIIYGVNPNLEILHGNRNGTLPYILPEVLGPDRKKKSQPAKVTNKDLDTIFQNNDPRMDDWALTSMAFGICNRQAYFAIVKGRAIAHYVIPGVIEADGQIPLGLKIVNPQRFNELFACGSEIKEKELLTGASYDDPSAVMYIPSNQREGEPLHLYRRLQELKQTLEETAKGSKEGPEHQLIGEIDRILTRVHEAIAKGTGLSKRELMEQLHAAQKCLKDYQKLSDSKYLDTLAKRDALHLILNERFVKGTKFSANDLLKEASERLSRLEILATYPATADEQGKVIQIFSEAINEDALHDKFLRKGAPARELLRKCIAHNQQDILVHLISNITDHTSEIEQLKKQLDLLPKEMEELRLHLSEKELHFQEQQKKHDGLKRSFDELKEERTRLENVLSKAEQVNKETRERLEENLRLNQITYNKQEIELAELSEKLKHLGEEKHSLQQKLDILEEANKQLKQKKDYLTAKNEDFIELVRAEGLLHYAAQQGMTTVFTNLITALQKAGATSADIFKLTLMTYGPELVKSPEEQTAENTRNLSYIQWSTNCLHIAIRNDNSEQLKAILSLLPAGKTYDAAIHQALHLCAVLGNKHLFREIVKQYNSLNLTNELTAEKIMALTLPPEELSPLHLFLRDRGTLDIIEDYRSAFEKNAALARQLLAIPPQEKLINSALIAAENRNFAAISRLIHLGETISPSLSPTEWQQFYTQTDIHGKNILNHILEQGQLSYLTHFIKSIKKNGKENSAAILVQLLSNPHPANPLKNFLNKEISVAQKFQIVTELLDAICTNFADATEKEQQARVVALLVNKEWLIEQAKHGANEPPLRLLLQNDALSIPFKQILFKTLQEGSQPFAGAAEFYNTLLSEVSLQVQELSQIKRLQVPIFKEVAKINTDLSALLRALGGEKELAEEFEEEKKRLIAEVKKYKQQWSEAEEEAKKQKAAVERVKEELESTKAKLSNAERESSKLREEMKEKTEGYESQIEELKKAVVEATRTGEDAVREAQELLRQAQEKHKKEMDLLAERLNSLTKETEDLRSQLKGKTSALQEQVEKYDGLKRSFDELEKERARLEKALSEAKTVDEETRKKLEEELRRTQEAYKAQEIELAQLSEKLKHLGEEKDSLQQKLNVLEETNKQLQQEKDNLTVEVKKYKQQLSEVEEEAKKQKVEIEQVTKDLEFTKDKLASAEEESNKLRKEIKEKSTAYESQIEELKKAVVEATRTGEDAVREAQELLRQAQEKHKKEMDLLAERLNSLTKETEDLRSQLKGKTSALQEQVEKYDGLKRSFDELEKERVRLEKALSEATVDEAARKKLEEELRQVQESYNKQEIELAQLSEKLKHLGEEKDSLQQKLNVLEETNKQLQQEKDNLTVEVKKYKQQLSEVEEEAKKQKVEIEQVTKDLEFTKDKLASAEEESNKLRKEIKEKSTAYESQIEELKKAVVEATRTGEDAVREAQELLRQAQEKHKKEMDLLAERLNSLTKETEDLRSQLKGKTSALQEQVEKYDGLKRSFDELEKERVRLEKALSEATVDEAARKKLEEELRQVQESYNKQEIELAQLSEKLKHLGEEKDSLQQKLNVLEETNKQLQQEKDNLTAEVKKYKQQWSEAEEEAKKQKAAVERVKEELESTKVKLSNAERESSKLREEMKEKTEGYESQIEELKKAVVEATRTGEDAVREAQELLRQAQEKHKKEMDLLAERLNSLTKETEDLRSQLKGKTSALQEQVEKYDELKRSFDELEKERARLEKALSEAKTVDEETRKKLEEELRRTQEAYKAQEIELAQLSEKLKHLGEEKDSLQQKLNVLEETNKQLQQEKDNLTAEVKKYKQQWSETEEELKKERAKTQEANKKAEAAEKTAESAVSEAEEMRMEMQRMKEEMTRLREEMALREQKVKEREDTVAASEDKVRKREEDAAKKEKDLNEREETVAEREKNLERATETVAEKAKDLEKREESVTERERNVKEREATVTKREKEVTENEEKLRQRSEELKRQEEELQRRAKDLDKRGEELQRRAEDLDQQEEELQRRAEDLDQQEEELQRRAEDMDQQEEELQRRTEDLEQQEEELQRRGADIPPLEEAHRIAQRNAMSSLRAQISKTKDYVLLEAVRVATNNDDLINAGLSPRLVAALFDTDYILLADAAANRLTALREEQVQRKAIVSSAIYEQALNKDKEELRTLTKNLPHITSIDKDIQDELKYLAKASPVHWFNPGFQAAAKKHANEMAPHFEKLGDGCSIIVGYLKPLSHELRHQLKCLPAPSEMVRLAAPQKKAIEDQRAVLTRYLRAVEKELALYEPLYKRLYGDHRASHPLLKQGILKTLNQARSDKHSLRFLSFSSDFSDHPLSEKAEHLEADYESAINAPRIEISGTTGVTHYKSVSRAKVGYFREHVINPNSNYAGYFMEEHASNHADAAGDFIEEHPDVLLTLSKFPDGPDPNDPELITARVQFSLAMATQLLSGFSEPPTAKKPVTVSGEDPVPLRYLWTALVLIGREVPNFKFDHTAVEIFSSSYRPTKELEEIAGLFGFVTKYQFTPDSCYETCFKNQPSLTQWLAGIKEATNYKLGFEKERGQMKKMTERVTYSFFGNSKTKDVLEEIRQENEIKGPECDG</sequence>
<dbReference type="SUPFAM" id="SSF56112">
    <property type="entry name" value="Protein kinase-like (PK-like)"/>
    <property type="match status" value="1"/>
</dbReference>
<name>A0ABY8AR59_9GAMM</name>
<keyword evidence="8" id="KW-1185">Reference proteome</keyword>
<evidence type="ECO:0000259" key="6">
    <source>
        <dbReference type="PROSITE" id="PS50011"/>
    </source>
</evidence>
<dbReference type="EMBL" id="CP119078">
    <property type="protein sequence ID" value="WED43175.1"/>
    <property type="molecule type" value="Genomic_DNA"/>
</dbReference>
<feature type="compositionally biased region" description="Basic and acidic residues" evidence="5">
    <location>
        <begin position="2912"/>
        <end position="3064"/>
    </location>
</feature>
<gene>
    <name evidence="7" type="ORF">PXX05_14975</name>
</gene>
<feature type="coiled-coil region" evidence="4">
    <location>
        <begin position="66"/>
        <end position="97"/>
    </location>
</feature>
<dbReference type="Proteomes" id="UP001222087">
    <property type="component" value="Chromosome"/>
</dbReference>
<dbReference type="PANTHER" id="PTHR19327">
    <property type="entry name" value="GOLGIN"/>
    <property type="match status" value="1"/>
</dbReference>
<dbReference type="Gene3D" id="1.10.510.10">
    <property type="entry name" value="Transferase(Phosphotransferase) domain 1"/>
    <property type="match status" value="1"/>
</dbReference>
<dbReference type="PROSITE" id="PS00108">
    <property type="entry name" value="PROTEIN_KINASE_ST"/>
    <property type="match status" value="1"/>
</dbReference>
<dbReference type="InterPro" id="IPR008271">
    <property type="entry name" value="Ser/Thr_kinase_AS"/>
</dbReference>
<keyword evidence="4" id="KW-0175">Coiled coil</keyword>
<evidence type="ECO:0000256" key="3">
    <source>
        <dbReference type="PROSITE-ProRule" id="PRU10141"/>
    </source>
</evidence>
<dbReference type="InterPro" id="IPR000719">
    <property type="entry name" value="Prot_kinase_dom"/>
</dbReference>